<dbReference type="Gene3D" id="2.60.200.40">
    <property type="match status" value="1"/>
</dbReference>
<evidence type="ECO:0000256" key="1">
    <source>
        <dbReference type="SAM" id="MobiDB-lite"/>
    </source>
</evidence>
<dbReference type="SUPFAM" id="SSF111331">
    <property type="entry name" value="NAD kinase/diacylglycerol kinase-like"/>
    <property type="match status" value="1"/>
</dbReference>
<dbReference type="AlphaFoldDB" id="A0AA97KN76"/>
<dbReference type="PROSITE" id="PS50146">
    <property type="entry name" value="DAGK"/>
    <property type="match status" value="1"/>
</dbReference>
<sequence length="557" mass="61327">MPRLRRIAWAESGRGPCAADGGAGRGGRGSPPGSSSTAEQGREAGAPPLRRGSRGCAEAAAGGEGEPPLLRGIFRIGEKSCDVVLSAKRLSWTPIQPESPTGGSSTDLQCKEEHVEMKDVFSVKLKRRRSAGQQKGGLLLGITLFVCLKKDQNKLKDSVLNLSNLSEDHCHLWFKYFKDILNGFSSRPKSLKVFVNPYSHRREAVHIYYDQVAPLFKVADIRTDLIVTEYEGHALAMLKECDLKSFHGVVCVGGDGTANEVARGILLRAQIDAGRDNDDILEPVKAQIPLGIIPAGSTNILAHTLHGVQHIPTATLNIIMGHLQSVDICSFSSPTKLLRFGFSAMFGFGSRTLAFAEKHRWMPSDQRKIFAVIKTLASLKPEDCELSFLPLMRSQQTAQENDRKKQQRLKSDSQDQWDSIQGHFLNVSIMAIPCLCSMAPRGLAPNTRLNDGSLALIVVRNTSRPEFVKHLKRYTSIKNQFSFPFVETYTVEEVKVKPRTKKECVSEENMDSAEESCPWNIDGDLMECTSEILVRVHPALICLYGGNADTVDNPKGS</sequence>
<evidence type="ECO:0000313" key="3">
    <source>
        <dbReference type="Proteomes" id="UP001190640"/>
    </source>
</evidence>
<dbReference type="InterPro" id="IPR057465">
    <property type="entry name" value="CERK_PH"/>
</dbReference>
<keyword evidence="3" id="KW-1185">Reference proteome</keyword>
<dbReference type="KEGG" id="emc:129323597"/>
<dbReference type="Gene3D" id="3.40.50.10330">
    <property type="entry name" value="Probable inorganic polyphosphate/atp-NAD kinase, domain 1"/>
    <property type="match status" value="1"/>
</dbReference>
<dbReference type="GO" id="GO:0016020">
    <property type="term" value="C:membrane"/>
    <property type="evidence" value="ECO:0007669"/>
    <property type="project" value="GOC"/>
</dbReference>
<dbReference type="GeneID" id="129323597"/>
<evidence type="ECO:0000313" key="4">
    <source>
        <dbReference type="RefSeq" id="XP_054826099.1"/>
    </source>
</evidence>
<dbReference type="Pfam" id="PF19280">
    <property type="entry name" value="CERK_C"/>
    <property type="match status" value="1"/>
</dbReference>
<dbReference type="InterPro" id="IPR016064">
    <property type="entry name" value="NAD/diacylglycerol_kinase_sf"/>
</dbReference>
<gene>
    <name evidence="4" type="primary">CERKL</name>
</gene>
<feature type="domain" description="DAGKc" evidence="2">
    <location>
        <begin position="186"/>
        <end position="335"/>
    </location>
</feature>
<dbReference type="SMART" id="SM00046">
    <property type="entry name" value="DAGKc"/>
    <property type="match status" value="1"/>
</dbReference>
<feature type="compositionally biased region" description="Gly residues" evidence="1">
    <location>
        <begin position="21"/>
        <end position="30"/>
    </location>
</feature>
<evidence type="ECO:0000259" key="2">
    <source>
        <dbReference type="PROSITE" id="PS50146"/>
    </source>
</evidence>
<dbReference type="InterPro" id="IPR045363">
    <property type="entry name" value="CERK_C"/>
</dbReference>
<dbReference type="CTD" id="375298"/>
<organism evidence="3 4">
    <name type="scientific">Eublepharis macularius</name>
    <name type="common">Leopard gecko</name>
    <name type="synonym">Cyrtodactylus macularius</name>
    <dbReference type="NCBI Taxonomy" id="481883"/>
    <lineage>
        <taxon>Eukaryota</taxon>
        <taxon>Metazoa</taxon>
        <taxon>Chordata</taxon>
        <taxon>Craniata</taxon>
        <taxon>Vertebrata</taxon>
        <taxon>Euteleostomi</taxon>
        <taxon>Lepidosauria</taxon>
        <taxon>Squamata</taxon>
        <taxon>Bifurcata</taxon>
        <taxon>Gekkota</taxon>
        <taxon>Eublepharidae</taxon>
        <taxon>Eublepharinae</taxon>
        <taxon>Eublepharis</taxon>
    </lineage>
</organism>
<dbReference type="Proteomes" id="UP001190640">
    <property type="component" value="Chromosome 2"/>
</dbReference>
<dbReference type="GO" id="GO:0001727">
    <property type="term" value="F:lipid kinase activity"/>
    <property type="evidence" value="ECO:0007669"/>
    <property type="project" value="TreeGrafter"/>
</dbReference>
<feature type="region of interest" description="Disordered" evidence="1">
    <location>
        <begin position="1"/>
        <end position="63"/>
    </location>
</feature>
<dbReference type="InterPro" id="IPR001206">
    <property type="entry name" value="Diacylglycerol_kinase_cat_dom"/>
</dbReference>
<dbReference type="GO" id="GO:0006665">
    <property type="term" value="P:sphingolipid metabolic process"/>
    <property type="evidence" value="ECO:0007669"/>
    <property type="project" value="TreeGrafter"/>
</dbReference>
<dbReference type="PANTHER" id="PTHR12358">
    <property type="entry name" value="SPHINGOSINE KINASE"/>
    <property type="match status" value="1"/>
</dbReference>
<dbReference type="RefSeq" id="XP_054826099.1">
    <property type="nucleotide sequence ID" value="XM_054970124.1"/>
</dbReference>
<name>A0AA97KN76_EUBMA</name>
<dbReference type="InterPro" id="IPR017438">
    <property type="entry name" value="ATP-NAD_kinase_N"/>
</dbReference>
<dbReference type="PANTHER" id="PTHR12358:SF26">
    <property type="entry name" value="CERAMIDE KINASE-LIKE PROTEIN"/>
    <property type="match status" value="1"/>
</dbReference>
<dbReference type="InterPro" id="IPR050187">
    <property type="entry name" value="Lipid_Phosphate_FormReg"/>
</dbReference>
<dbReference type="Pfam" id="PF25382">
    <property type="entry name" value="PH_CERK"/>
    <property type="match status" value="1"/>
</dbReference>
<protein>
    <submittedName>
        <fullName evidence="4">Ceramide kinase-like protein</fullName>
    </submittedName>
</protein>
<accession>A0AA97KN76</accession>
<dbReference type="Pfam" id="PF00781">
    <property type="entry name" value="DAGK_cat"/>
    <property type="match status" value="1"/>
</dbReference>
<reference evidence="4" key="1">
    <citation type="submission" date="2025-08" db="UniProtKB">
        <authorList>
            <consortium name="RefSeq"/>
        </authorList>
    </citation>
    <scope>IDENTIFICATION</scope>
    <source>
        <tissue evidence="4">Blood</tissue>
    </source>
</reference>
<proteinExistence type="predicted"/>